<feature type="chain" id="PRO_5004342749" evidence="1">
    <location>
        <begin position="19"/>
        <end position="204"/>
    </location>
</feature>
<accession>R0JKT5</accession>
<gene>
    <name evidence="2" type="ORF">Anapl_16472</name>
</gene>
<evidence type="ECO:0000313" key="2">
    <source>
        <dbReference type="EMBL" id="EOA97671.1"/>
    </source>
</evidence>
<evidence type="ECO:0000256" key="1">
    <source>
        <dbReference type="SAM" id="SignalP"/>
    </source>
</evidence>
<dbReference type="EMBL" id="KB743633">
    <property type="protein sequence ID" value="EOA97671.1"/>
    <property type="molecule type" value="Genomic_DNA"/>
</dbReference>
<dbReference type="Proteomes" id="UP000296049">
    <property type="component" value="Unassembled WGS sequence"/>
</dbReference>
<keyword evidence="1" id="KW-0732">Signal</keyword>
<feature type="signal peptide" evidence="1">
    <location>
        <begin position="1"/>
        <end position="18"/>
    </location>
</feature>
<organism evidence="2 3">
    <name type="scientific">Anas platyrhynchos</name>
    <name type="common">Mallard</name>
    <name type="synonym">Anas boschas</name>
    <dbReference type="NCBI Taxonomy" id="8839"/>
    <lineage>
        <taxon>Eukaryota</taxon>
        <taxon>Metazoa</taxon>
        <taxon>Chordata</taxon>
        <taxon>Craniata</taxon>
        <taxon>Vertebrata</taxon>
        <taxon>Euteleostomi</taxon>
        <taxon>Archelosauria</taxon>
        <taxon>Archosauria</taxon>
        <taxon>Dinosauria</taxon>
        <taxon>Saurischia</taxon>
        <taxon>Theropoda</taxon>
        <taxon>Coelurosauria</taxon>
        <taxon>Aves</taxon>
        <taxon>Neognathae</taxon>
        <taxon>Galloanserae</taxon>
        <taxon>Anseriformes</taxon>
        <taxon>Anatidae</taxon>
        <taxon>Anatinae</taxon>
        <taxon>Anas</taxon>
    </lineage>
</organism>
<proteinExistence type="predicted"/>
<keyword evidence="3" id="KW-1185">Reference proteome</keyword>
<reference evidence="3" key="1">
    <citation type="journal article" date="2013" name="Nat. Genet.">
        <title>The duck genome and transcriptome provide insight into an avian influenza virus reservoir species.</title>
        <authorList>
            <person name="Huang Y."/>
            <person name="Li Y."/>
            <person name="Burt D.W."/>
            <person name="Chen H."/>
            <person name="Zhang Y."/>
            <person name="Qian W."/>
            <person name="Kim H."/>
            <person name="Gan S."/>
            <person name="Zhao Y."/>
            <person name="Li J."/>
            <person name="Yi K."/>
            <person name="Feng H."/>
            <person name="Zhu P."/>
            <person name="Li B."/>
            <person name="Liu Q."/>
            <person name="Fairley S."/>
            <person name="Magor K.E."/>
            <person name="Du Z."/>
            <person name="Hu X."/>
            <person name="Goodman L."/>
            <person name="Tafer H."/>
            <person name="Vignal A."/>
            <person name="Lee T."/>
            <person name="Kim K.W."/>
            <person name="Sheng Z."/>
            <person name="An Y."/>
            <person name="Searle S."/>
            <person name="Herrero J."/>
            <person name="Groenen M.A."/>
            <person name="Crooijmans R.P."/>
            <person name="Faraut T."/>
            <person name="Cai Q."/>
            <person name="Webster R.G."/>
            <person name="Aldridge J.R."/>
            <person name="Warren W.C."/>
            <person name="Bartschat S."/>
            <person name="Kehr S."/>
            <person name="Marz M."/>
            <person name="Stadler P.F."/>
            <person name="Smith J."/>
            <person name="Kraus R.H."/>
            <person name="Zhao Y."/>
            <person name="Ren L."/>
            <person name="Fei J."/>
            <person name="Morisson M."/>
            <person name="Kaiser P."/>
            <person name="Griffin D.K."/>
            <person name="Rao M."/>
            <person name="Pitel F."/>
            <person name="Wang J."/>
            <person name="Li N."/>
        </authorList>
    </citation>
    <scope>NUCLEOTIDE SEQUENCE [LARGE SCALE GENOMIC DNA]</scope>
</reference>
<evidence type="ECO:0000313" key="3">
    <source>
        <dbReference type="Proteomes" id="UP000296049"/>
    </source>
</evidence>
<name>R0JKT5_ANAPL</name>
<protein>
    <submittedName>
        <fullName evidence="2">Uncharacterized protein</fullName>
    </submittedName>
</protein>
<dbReference type="AlphaFoldDB" id="R0JKT5"/>
<sequence length="204" mass="23235">MDLLQNMLSLGMVQTCLAVLKKHVGSVAAPTHCHLEHLQSPWVTTPQTVSWAGTSVPKNLKHWQRKSGSYQQENISNRMVPPIFTASFEVTVVIPNAFAESLTVSEYVGLVSNFRQRKFQPIPTYRNFKALVGFKHFHKFHKQHLGTWELFLLVRVRSSQRSCRPSKTATLQARFWTCYANTDMLLCTLSKKEAAAHGQWDPLP</sequence>